<dbReference type="Proteomes" id="UP000246171">
    <property type="component" value="Unassembled WGS sequence"/>
</dbReference>
<organism evidence="6 7">
    <name type="scientific">Aspergillus eucalypticola (strain CBS 122712 / IBT 29274)</name>
    <dbReference type="NCBI Taxonomy" id="1448314"/>
    <lineage>
        <taxon>Eukaryota</taxon>
        <taxon>Fungi</taxon>
        <taxon>Dikarya</taxon>
        <taxon>Ascomycota</taxon>
        <taxon>Pezizomycotina</taxon>
        <taxon>Eurotiomycetes</taxon>
        <taxon>Eurotiomycetidae</taxon>
        <taxon>Eurotiales</taxon>
        <taxon>Aspergillaceae</taxon>
        <taxon>Aspergillus</taxon>
        <taxon>Aspergillus subgen. Circumdati</taxon>
    </lineage>
</organism>
<dbReference type="PROSITE" id="PS50088">
    <property type="entry name" value="ANK_REPEAT"/>
    <property type="match status" value="1"/>
</dbReference>
<dbReference type="SUPFAM" id="SSF48403">
    <property type="entry name" value="Ankyrin repeat"/>
    <property type="match status" value="1"/>
</dbReference>
<evidence type="ECO:0000256" key="2">
    <source>
        <dbReference type="PROSITE-ProRule" id="PRU00023"/>
    </source>
</evidence>
<dbReference type="OrthoDB" id="7464126at2759"/>
<keyword evidence="1" id="KW-0677">Repeat</keyword>
<dbReference type="AlphaFoldDB" id="A0A317W523"/>
<dbReference type="RefSeq" id="XP_025391275.1">
    <property type="nucleotide sequence ID" value="XM_025526659.1"/>
</dbReference>
<evidence type="ECO:0000256" key="3">
    <source>
        <dbReference type="SAM" id="Coils"/>
    </source>
</evidence>
<dbReference type="InterPro" id="IPR036770">
    <property type="entry name" value="Ankyrin_rpt-contain_sf"/>
</dbReference>
<dbReference type="InterPro" id="IPR027417">
    <property type="entry name" value="P-loop_NTPase"/>
</dbReference>
<dbReference type="Pfam" id="PF17100">
    <property type="entry name" value="NACHT_N"/>
    <property type="match status" value="1"/>
</dbReference>
<dbReference type="VEuPathDB" id="FungiDB:BO83DRAFT_204054"/>
<dbReference type="InterPro" id="IPR031359">
    <property type="entry name" value="NACHT_N"/>
</dbReference>
<comment type="caution">
    <text evidence="6">The sequence shown here is derived from an EMBL/GenBank/DDBJ whole genome shotgun (WGS) entry which is preliminary data.</text>
</comment>
<proteinExistence type="predicted"/>
<dbReference type="PANTHER" id="PTHR10039:SF16">
    <property type="entry name" value="GPI INOSITOL-DEACYLASE"/>
    <property type="match status" value="1"/>
</dbReference>
<name>A0A317W523_ASPEC</name>
<feature type="coiled-coil region" evidence="3">
    <location>
        <begin position="501"/>
        <end position="528"/>
    </location>
</feature>
<keyword evidence="7" id="KW-1185">Reference proteome</keyword>
<protein>
    <submittedName>
        <fullName evidence="6">Uncharacterized protein</fullName>
    </submittedName>
</protein>
<feature type="repeat" description="ANK" evidence="2">
    <location>
        <begin position="792"/>
        <end position="824"/>
    </location>
</feature>
<evidence type="ECO:0000313" key="7">
    <source>
        <dbReference type="Proteomes" id="UP000246171"/>
    </source>
</evidence>
<dbReference type="InterPro" id="IPR056884">
    <property type="entry name" value="NPHP3-like_N"/>
</dbReference>
<evidence type="ECO:0000256" key="1">
    <source>
        <dbReference type="ARBA" id="ARBA00022737"/>
    </source>
</evidence>
<dbReference type="Pfam" id="PF00023">
    <property type="entry name" value="Ank"/>
    <property type="match status" value="1"/>
</dbReference>
<sequence length="950" mass="105867">MTTSLWARALSALPDKDQRMFPTSGTGSPPVSQTLTDIITAIETQRDRCKRHKWSTTSIGGKEIIIRDVCAKIVACVSKFASVVDIVVSYDPVHAALPWAGVRFALQLFLNGTETFGAIVEGLETSVRVIARGGILEGLYYQKNSALSEARQALQDEIVKCYTAVLEFLSPARKYYQCSRTKRAVAFMSKDDLRHCTKEIQSAEQQFLIQKGLADSEGDSRTSGLRFVRLNFILDLGNIETHVLHTILIATSTADQVNDMKAKLEKALLDLDKPVTRVVDQVSDLHRALKDNERDQILSWVSAVPAQKHLREASTSLMPGSAEWLFRHPEFQAWSNSSSSEVFWLHGTPGCGKSKIAAAVVQHLRLQASKLSLSASNYLMRTPVVEEYRKRLQEANYFGEGPAALSVERCTELLCELGQSASVILIIDALDECDSQQRMILQQSLEEMRHSCRDLVKVFISSRYEEDIATGFRQKRTLGVTPQDTEGDLKHFIELRVSKFVSRWANLHSEANDRLQQLEKDLKETLITGAQGMFLWVSLQLECISDTSRVKDLESIYEALEALPATLGRSYAAIHCRIGSMKVTAREVARFTFYWLLGAKRMLPIPDFLIAVARSARCLSTLQSGTIIDYCCGLVVIDNETNTFRLAHPTVREYLESLEIYGDKEVCYNMALGCLGAYLGEDWGENEFLNYATNYWPSHVEDLGSAPQRAKVVPRLTDFFTKEEHFDDWLDNFELQQREGGSSWKSTNERKLDASISTPRTMLFLICCYGFVEMLENNDIVGDLDVNQTNKDGSSGLYLAARGGHIMVVQKLLDLGANIDAPGFQYGNALQAACFGGWTEIVQLLINHGASSSVPRRGEYSSPLQAALASDNNAIAELLLDAGVKLTTQQQFDDAIQTAAFKGNIPIFQRLMAGDVGDFAPEIRPDPLQIALAGGKMRRAKLLLQVRSRQ</sequence>
<feature type="domain" description="Nephrocystin 3-like N-terminal" evidence="5">
    <location>
        <begin position="384"/>
        <end position="463"/>
    </location>
</feature>
<reference evidence="6" key="1">
    <citation type="submission" date="2016-12" db="EMBL/GenBank/DDBJ databases">
        <title>The genomes of Aspergillus section Nigri reveals drivers in fungal speciation.</title>
        <authorList>
            <consortium name="DOE Joint Genome Institute"/>
            <person name="Vesth T.C."/>
            <person name="Nybo J."/>
            <person name="Theobald S."/>
            <person name="Brandl J."/>
            <person name="Frisvad J.C."/>
            <person name="Nielsen K.F."/>
            <person name="Lyhne E.K."/>
            <person name="Kogle M.E."/>
            <person name="Kuo A."/>
            <person name="Riley R."/>
            <person name="Clum A."/>
            <person name="Nolan M."/>
            <person name="Lipzen A."/>
            <person name="Salamov A."/>
            <person name="Henrissat B."/>
            <person name="Wiebenga A."/>
            <person name="De vries R.P."/>
            <person name="Grigoriev I.V."/>
            <person name="Mortensen U.H."/>
            <person name="Andersen M.R."/>
            <person name="Baker S.E."/>
        </authorList>
    </citation>
    <scope>NUCLEOTIDE SEQUENCE</scope>
    <source>
        <strain evidence="6">CBS 122712</strain>
    </source>
</reference>
<dbReference type="SUPFAM" id="SSF52540">
    <property type="entry name" value="P-loop containing nucleoside triphosphate hydrolases"/>
    <property type="match status" value="1"/>
</dbReference>
<dbReference type="PROSITE" id="PS50297">
    <property type="entry name" value="ANK_REP_REGION"/>
    <property type="match status" value="1"/>
</dbReference>
<dbReference type="Gene3D" id="1.25.40.20">
    <property type="entry name" value="Ankyrin repeat-containing domain"/>
    <property type="match status" value="1"/>
</dbReference>
<dbReference type="PANTHER" id="PTHR10039">
    <property type="entry name" value="AMELOGENIN"/>
    <property type="match status" value="1"/>
</dbReference>
<keyword evidence="3" id="KW-0175">Coiled coil</keyword>
<feature type="domain" description="Nephrocystin 3-like N-terminal" evidence="5">
    <location>
        <begin position="320"/>
        <end position="370"/>
    </location>
</feature>
<gene>
    <name evidence="6" type="ORF">BO83DRAFT_204054</name>
</gene>
<evidence type="ECO:0000259" key="4">
    <source>
        <dbReference type="Pfam" id="PF17100"/>
    </source>
</evidence>
<keyword evidence="2" id="KW-0040">ANK repeat</keyword>
<evidence type="ECO:0000259" key="5">
    <source>
        <dbReference type="Pfam" id="PF24883"/>
    </source>
</evidence>
<dbReference type="Pfam" id="PF24883">
    <property type="entry name" value="NPHP3_N"/>
    <property type="match status" value="2"/>
</dbReference>
<dbReference type="SMART" id="SM00248">
    <property type="entry name" value="ANK"/>
    <property type="match status" value="3"/>
</dbReference>
<dbReference type="Gene3D" id="3.40.50.300">
    <property type="entry name" value="P-loop containing nucleotide triphosphate hydrolases"/>
    <property type="match status" value="1"/>
</dbReference>
<dbReference type="GeneID" id="37048621"/>
<accession>A0A317W523</accession>
<evidence type="ECO:0000313" key="6">
    <source>
        <dbReference type="EMBL" id="PWY80128.1"/>
    </source>
</evidence>
<dbReference type="Pfam" id="PF12796">
    <property type="entry name" value="Ank_2"/>
    <property type="match status" value="1"/>
</dbReference>
<dbReference type="InterPro" id="IPR002110">
    <property type="entry name" value="Ankyrin_rpt"/>
</dbReference>
<dbReference type="EMBL" id="MSFU01000005">
    <property type="protein sequence ID" value="PWY80128.1"/>
    <property type="molecule type" value="Genomic_DNA"/>
</dbReference>
<feature type="domain" description="NWD NACHT-NTPase N-terminal" evidence="4">
    <location>
        <begin position="42"/>
        <end position="207"/>
    </location>
</feature>